<keyword evidence="6 11" id="KW-1133">Transmembrane helix</keyword>
<evidence type="ECO:0000256" key="5">
    <source>
        <dbReference type="ARBA" id="ARBA00022692"/>
    </source>
</evidence>
<evidence type="ECO:0000256" key="2">
    <source>
        <dbReference type="ARBA" id="ARBA00022475"/>
    </source>
</evidence>
<name>A0ABS9UHK0_9BACL</name>
<dbReference type="InterPro" id="IPR033479">
    <property type="entry name" value="dCache_1"/>
</dbReference>
<evidence type="ECO:0000256" key="6">
    <source>
        <dbReference type="ARBA" id="ARBA00022989"/>
    </source>
</evidence>
<dbReference type="PANTHER" id="PTHR32089:SF114">
    <property type="entry name" value="METHYL-ACCEPTING CHEMOTAXIS PROTEIN MCPB"/>
    <property type="match status" value="1"/>
</dbReference>
<proteinExistence type="inferred from homology"/>
<keyword evidence="4" id="KW-0145">Chemotaxis</keyword>
<dbReference type="Pfam" id="PF02743">
    <property type="entry name" value="dCache_1"/>
    <property type="match status" value="1"/>
</dbReference>
<protein>
    <submittedName>
        <fullName evidence="14">Methyl-accepting chemotaxis protein</fullName>
    </submittedName>
</protein>
<dbReference type="Gene3D" id="3.30.450.20">
    <property type="entry name" value="PAS domain"/>
    <property type="match status" value="2"/>
</dbReference>
<feature type="transmembrane region" description="Helical" evidence="11">
    <location>
        <begin position="12"/>
        <end position="37"/>
    </location>
</feature>
<keyword evidence="2" id="KW-1003">Cell membrane</keyword>
<evidence type="ECO:0000259" key="13">
    <source>
        <dbReference type="PROSITE" id="PS50885"/>
    </source>
</evidence>
<evidence type="ECO:0000259" key="12">
    <source>
        <dbReference type="PROSITE" id="PS50111"/>
    </source>
</evidence>
<dbReference type="CDD" id="cd06225">
    <property type="entry name" value="HAMP"/>
    <property type="match status" value="1"/>
</dbReference>
<dbReference type="CDD" id="cd12912">
    <property type="entry name" value="PDC2_MCP_like"/>
    <property type="match status" value="1"/>
</dbReference>
<comment type="similarity">
    <text evidence="9">Belongs to the methyl-accepting chemotaxis (MCP) protein family.</text>
</comment>
<dbReference type="InterPro" id="IPR004089">
    <property type="entry name" value="MCPsignal_dom"/>
</dbReference>
<reference evidence="14 15" key="1">
    <citation type="submission" date="2022-03" db="EMBL/GenBank/DDBJ databases">
        <authorList>
            <person name="Jo J.-H."/>
            <person name="Im W.-T."/>
        </authorList>
    </citation>
    <scope>NUCLEOTIDE SEQUENCE [LARGE SCALE GENOMIC DNA]</scope>
    <source>
        <strain evidence="14 15">MA9</strain>
    </source>
</reference>
<evidence type="ECO:0000256" key="8">
    <source>
        <dbReference type="ARBA" id="ARBA00023224"/>
    </source>
</evidence>
<feature type="transmembrane region" description="Helical" evidence="11">
    <location>
        <begin position="287"/>
        <end position="305"/>
    </location>
</feature>
<dbReference type="SMART" id="SM00283">
    <property type="entry name" value="MA"/>
    <property type="match status" value="1"/>
</dbReference>
<dbReference type="SMART" id="SM00304">
    <property type="entry name" value="HAMP"/>
    <property type="match status" value="1"/>
</dbReference>
<dbReference type="SUPFAM" id="SSF58104">
    <property type="entry name" value="Methyl-accepting chemotaxis protein (MCP) signaling domain"/>
    <property type="match status" value="1"/>
</dbReference>
<dbReference type="CDD" id="cd18773">
    <property type="entry name" value="PDC1_HK_sensor"/>
    <property type="match status" value="1"/>
</dbReference>
<evidence type="ECO:0000256" key="11">
    <source>
        <dbReference type="SAM" id="Phobius"/>
    </source>
</evidence>
<dbReference type="CDD" id="cd11386">
    <property type="entry name" value="MCP_signal"/>
    <property type="match status" value="1"/>
</dbReference>
<dbReference type="PROSITE" id="PS50885">
    <property type="entry name" value="HAMP"/>
    <property type="match status" value="1"/>
</dbReference>
<dbReference type="Pfam" id="PF00672">
    <property type="entry name" value="HAMP"/>
    <property type="match status" value="1"/>
</dbReference>
<evidence type="ECO:0000256" key="4">
    <source>
        <dbReference type="ARBA" id="ARBA00022500"/>
    </source>
</evidence>
<evidence type="ECO:0000313" key="15">
    <source>
        <dbReference type="Proteomes" id="UP001316087"/>
    </source>
</evidence>
<sequence length="664" mass="72783">MEKQKKAFKVSINFKLGFAFLIALLIPTLLIAFTSYFSAKNEIEAKINSSGLQSVSSVDAFIDKHVSPIISDVQYFASVFKQSDWDTEREWDPILTIMEQYFETSEGIVSSFIGTKNGDMIQSPDLGLMNDPNFDPRTRAWYQNAEENPGQYVIATPHQSASTGDWVVTVSRQLEDGSGVYAVNLGMDTLFEIVNGIQVGEQGYPFLMTTNKTIIAHPTLEGGSDVSKEIWANEMLTTENNSFDYVFEGSDKKMYVATNELTGWKIGGTIFNSEIAQATAPILKTTLYVVIAALVILGVFLLIIIRSITKPLKQISTAAVVMSSGDLRTTLTIDKSDEIGILSRSFTKMSDMLSSIIKHIHEQSSVISASSEELAATLAENRKNSEQIALAMNDVQDGFEKQTQKLTKSFKSLRKVSNNIHSIEDNTALVTSSAQNAVSAAEVGHNIVISTQQQMANIEDTFNRLSSDIGTVNTYANEINEIVNVITSIADQTNLLALNASIEAARAGEHGKGFAVVADEVRKLAEQTNHSSIQVKEIITAIQRESSKSVESMNDSLGEVSKGLEMFAQTETNFLQVKQYIENITEQLVDIQDRAHSIARDSDFVVGDIQVVEDISGKSQSLLQAVATSTEVQLCSIEEISATAETLEAIVDELLTEVSVFKTN</sequence>
<comment type="subcellular location">
    <subcellularLocation>
        <location evidence="1">Cell membrane</location>
        <topology evidence="1">Multi-pass membrane protein</topology>
    </subcellularLocation>
</comment>
<comment type="caution">
    <text evidence="14">The sequence shown here is derived from an EMBL/GenBank/DDBJ whole genome shotgun (WGS) entry which is preliminary data.</text>
</comment>
<dbReference type="Pfam" id="PF00015">
    <property type="entry name" value="MCPsignal"/>
    <property type="match status" value="1"/>
</dbReference>
<dbReference type="Gene3D" id="1.10.8.500">
    <property type="entry name" value="HAMP domain in histidine kinase"/>
    <property type="match status" value="1"/>
</dbReference>
<evidence type="ECO:0000256" key="10">
    <source>
        <dbReference type="PROSITE-ProRule" id="PRU00284"/>
    </source>
</evidence>
<keyword evidence="7 11" id="KW-0472">Membrane</keyword>
<dbReference type="PROSITE" id="PS50111">
    <property type="entry name" value="CHEMOTAXIS_TRANSDUC_2"/>
    <property type="match status" value="1"/>
</dbReference>
<evidence type="ECO:0000256" key="1">
    <source>
        <dbReference type="ARBA" id="ARBA00004651"/>
    </source>
</evidence>
<keyword evidence="3" id="KW-0488">Methylation</keyword>
<dbReference type="InterPro" id="IPR029151">
    <property type="entry name" value="Sensor-like_sf"/>
</dbReference>
<keyword evidence="5 11" id="KW-0812">Transmembrane</keyword>
<dbReference type="PANTHER" id="PTHR32089">
    <property type="entry name" value="METHYL-ACCEPTING CHEMOTAXIS PROTEIN MCPB"/>
    <property type="match status" value="1"/>
</dbReference>
<keyword evidence="8 10" id="KW-0807">Transducer</keyword>
<dbReference type="EMBL" id="JAKZFC010000010">
    <property type="protein sequence ID" value="MCH7323839.1"/>
    <property type="molecule type" value="Genomic_DNA"/>
</dbReference>
<accession>A0ABS9UHK0</accession>
<evidence type="ECO:0000313" key="14">
    <source>
        <dbReference type="EMBL" id="MCH7323839.1"/>
    </source>
</evidence>
<dbReference type="SUPFAM" id="SSF103190">
    <property type="entry name" value="Sensory domain-like"/>
    <property type="match status" value="1"/>
</dbReference>
<dbReference type="Gene3D" id="1.10.287.950">
    <property type="entry name" value="Methyl-accepting chemotaxis protein"/>
    <property type="match status" value="1"/>
</dbReference>
<dbReference type="Proteomes" id="UP001316087">
    <property type="component" value="Unassembled WGS sequence"/>
</dbReference>
<feature type="domain" description="HAMP" evidence="13">
    <location>
        <begin position="306"/>
        <end position="358"/>
    </location>
</feature>
<dbReference type="InterPro" id="IPR003660">
    <property type="entry name" value="HAMP_dom"/>
</dbReference>
<dbReference type="RefSeq" id="WP_241370998.1">
    <property type="nucleotide sequence ID" value="NZ_JAKZFC010000010.1"/>
</dbReference>
<feature type="domain" description="Methyl-accepting transducer" evidence="12">
    <location>
        <begin position="377"/>
        <end position="648"/>
    </location>
</feature>
<evidence type="ECO:0000256" key="9">
    <source>
        <dbReference type="ARBA" id="ARBA00029447"/>
    </source>
</evidence>
<evidence type="ECO:0000256" key="7">
    <source>
        <dbReference type="ARBA" id="ARBA00023136"/>
    </source>
</evidence>
<evidence type="ECO:0000256" key="3">
    <source>
        <dbReference type="ARBA" id="ARBA00022481"/>
    </source>
</evidence>
<organism evidence="14 15">
    <name type="scientific">Solibacillus palustris</name>
    <dbReference type="NCBI Taxonomy" id="2908203"/>
    <lineage>
        <taxon>Bacteria</taxon>
        <taxon>Bacillati</taxon>
        <taxon>Bacillota</taxon>
        <taxon>Bacilli</taxon>
        <taxon>Bacillales</taxon>
        <taxon>Caryophanaceae</taxon>
        <taxon>Solibacillus</taxon>
    </lineage>
</organism>
<gene>
    <name evidence="14" type="ORF">LZ480_18370</name>
</gene>
<keyword evidence="15" id="KW-1185">Reference proteome</keyword>